<organism evidence="1 2">
    <name type="scientific">Ambispora leptoticha</name>
    <dbReference type="NCBI Taxonomy" id="144679"/>
    <lineage>
        <taxon>Eukaryota</taxon>
        <taxon>Fungi</taxon>
        <taxon>Fungi incertae sedis</taxon>
        <taxon>Mucoromycota</taxon>
        <taxon>Glomeromycotina</taxon>
        <taxon>Glomeromycetes</taxon>
        <taxon>Archaeosporales</taxon>
        <taxon>Ambisporaceae</taxon>
        <taxon>Ambispora</taxon>
    </lineage>
</organism>
<proteinExistence type="predicted"/>
<dbReference type="AlphaFoldDB" id="A0A9N9ANZ1"/>
<comment type="caution">
    <text evidence="1">The sequence shown here is derived from an EMBL/GenBank/DDBJ whole genome shotgun (WGS) entry which is preliminary data.</text>
</comment>
<dbReference type="CDD" id="cd10229">
    <property type="entry name" value="ASKHA_NBD_HSP70_HSPA12"/>
    <property type="match status" value="1"/>
</dbReference>
<dbReference type="PANTHER" id="PTHR14187:SF5">
    <property type="entry name" value="HEAT SHOCK 70 KDA PROTEIN 12A"/>
    <property type="match status" value="1"/>
</dbReference>
<reference evidence="1" key="1">
    <citation type="submission" date="2021-06" db="EMBL/GenBank/DDBJ databases">
        <authorList>
            <person name="Kallberg Y."/>
            <person name="Tangrot J."/>
            <person name="Rosling A."/>
        </authorList>
    </citation>
    <scope>NUCLEOTIDE SEQUENCE</scope>
    <source>
        <strain evidence="1">FL130A</strain>
    </source>
</reference>
<dbReference type="SUPFAM" id="SSF53067">
    <property type="entry name" value="Actin-like ATPase domain"/>
    <property type="match status" value="2"/>
</dbReference>
<evidence type="ECO:0000313" key="2">
    <source>
        <dbReference type="Proteomes" id="UP000789508"/>
    </source>
</evidence>
<accession>A0A9N9ANZ1</accession>
<dbReference type="PANTHER" id="PTHR14187">
    <property type="entry name" value="ALPHA KINASE/ELONGATION FACTOR 2 KINASE"/>
    <property type="match status" value="1"/>
</dbReference>
<gene>
    <name evidence="1" type="ORF">ALEPTO_LOCUS5347</name>
</gene>
<name>A0A9N9ANZ1_9GLOM</name>
<evidence type="ECO:0000313" key="1">
    <source>
        <dbReference type="EMBL" id="CAG8539705.1"/>
    </source>
</evidence>
<keyword evidence="2" id="KW-1185">Reference proteome</keyword>
<dbReference type="OrthoDB" id="2963168at2759"/>
<dbReference type="EMBL" id="CAJVPS010001482">
    <property type="protein sequence ID" value="CAG8539705.1"/>
    <property type="molecule type" value="Genomic_DNA"/>
</dbReference>
<dbReference type="Proteomes" id="UP000789508">
    <property type="component" value="Unassembled WGS sequence"/>
</dbReference>
<dbReference type="InterPro" id="IPR043129">
    <property type="entry name" value="ATPase_NBD"/>
</dbReference>
<dbReference type="Gene3D" id="3.30.420.40">
    <property type="match status" value="1"/>
</dbReference>
<sequence length="555" mass="62320">MNRDIRLVVAVDFGTTFSAFAYANTQNPDDIVTNDSWPEHSGSFKTNTALQYNDKFQVVKWGYPALAQEPSSKKKRRLPDGSENKPVELFKLCLASNLKPEEKPTLPSGLDHKKAITDYLREMGKLITETLSSRWPGIRFPQQVRVILTVPAEWHDEAKAIMRACAYDSGLTDSLRSENLEFTTEPEAAAIHCISILKEHQLNVGSSFMIVDCGGGTVDLTTRTLLPGNKLGEVTERDGGLCGSSFVDREFVRYVGRKVGMGAMNKLQNNNYGQLQYMIQQFCIKAKFPFNGNLEEFTTKDFDIERICPALMKYVTGVAEEQMEEAEWLIELDYAAVKAMFDPVIDQILTLIQKQLTASEGRVRCMFLVGGFAESQYLQLRVKQAFSRFVPTIAVPSHPIAAIVRGALAYGLNMGTVQTRVLKWTYGVEVSSKWEKGDPVERKTPSGRIFRFHKLAQRGVEVGVDQTFRYTAGPVIATQMDMTFNIYITPALSARYCDEDGMRLLGKMKIDLPDPRLGKNRLVEFSLTFGTMEIKATARNVQNGGVYQTTFDLEF</sequence>
<protein>
    <submittedName>
        <fullName evidence="1">12639_t:CDS:1</fullName>
    </submittedName>
</protein>